<feature type="domain" description="VOC" evidence="1">
    <location>
        <begin position="11"/>
        <end position="126"/>
    </location>
</feature>
<dbReference type="GO" id="GO:0018577">
    <property type="term" value="F:catechol 2,3-dioxygenase activity"/>
    <property type="evidence" value="ECO:0007669"/>
    <property type="project" value="UniProtKB-EC"/>
</dbReference>
<protein>
    <submittedName>
        <fullName evidence="2">Catechol-2,3-dioxygenase</fullName>
        <ecNumber evidence="2">1.13.11.2</ecNumber>
    </submittedName>
</protein>
<reference evidence="2 3" key="1">
    <citation type="submission" date="2019-01" db="EMBL/GenBank/DDBJ databases">
        <authorList>
            <consortium name="Pathogen Informatics"/>
        </authorList>
    </citation>
    <scope>NUCLEOTIDE SEQUENCE [LARGE SCALE GENOMIC DNA]</scope>
    <source>
        <strain evidence="2 3">NCTC10138</strain>
    </source>
</reference>
<dbReference type="EMBL" id="LR215048">
    <property type="protein sequence ID" value="VEU79725.1"/>
    <property type="molecule type" value="Genomic_DNA"/>
</dbReference>
<dbReference type="PANTHER" id="PTHR43279:SF1">
    <property type="entry name" value="CATECHOL-2,3-DIOXYGENASE"/>
    <property type="match status" value="1"/>
</dbReference>
<name>A0A449BBU0_HAPAX</name>
<dbReference type="RefSeq" id="WP_026390345.1">
    <property type="nucleotide sequence ID" value="NZ_LR215048.1"/>
</dbReference>
<sequence>MSKYHTADNLYVDNVTLMVKDIDKSLKFYTESLGLTLLNNKSNIYELGTKKRVLVILIHNENALPKERTTGLYHFALLLPDRRFLGQLINHFIVINQKIVGGSDHDVSEALYLSDPDGNGIEIYADRLDTLWKYENDEIVMSTEAMDYEDLIKHAYNAKWTEMPEDTVMGHVHFHVTSLINAGNFFIDTLGFNQMLYYGTSALFLSNKGYHHHVGLNTWNGVTAKNRADNMVGLVGYHLNVPKDEEEALLERISFSKREILNDENGRYIVDVNKVKIYF</sequence>
<keyword evidence="2" id="KW-0560">Oxidoreductase</keyword>
<dbReference type="PANTHER" id="PTHR43279">
    <property type="entry name" value="CATECHOL-2,3-DIOXYGENASE"/>
    <property type="match status" value="1"/>
</dbReference>
<evidence type="ECO:0000313" key="2">
    <source>
        <dbReference type="EMBL" id="VEU79725.1"/>
    </source>
</evidence>
<dbReference type="Proteomes" id="UP000289841">
    <property type="component" value="Chromosome"/>
</dbReference>
<dbReference type="STRING" id="1278311.GCA_000428705_00724"/>
<dbReference type="InterPro" id="IPR004360">
    <property type="entry name" value="Glyas_Fos-R_dOase_dom"/>
</dbReference>
<dbReference type="EC" id="1.13.11.2" evidence="2"/>
<proteinExistence type="predicted"/>
<dbReference type="Gene3D" id="3.10.180.10">
    <property type="entry name" value="2,3-Dihydroxybiphenyl 1,2-Dioxygenase, domain 1"/>
    <property type="match status" value="2"/>
</dbReference>
<dbReference type="SUPFAM" id="SSF54593">
    <property type="entry name" value="Glyoxalase/Bleomycin resistance protein/Dihydroxybiphenyl dioxygenase"/>
    <property type="match status" value="2"/>
</dbReference>
<dbReference type="InterPro" id="IPR029068">
    <property type="entry name" value="Glyas_Bleomycin-R_OHBP_Dase"/>
</dbReference>
<keyword evidence="2" id="KW-0223">Dioxygenase</keyword>
<evidence type="ECO:0000259" key="1">
    <source>
        <dbReference type="PROSITE" id="PS51819"/>
    </source>
</evidence>
<accession>A0A449BBU0</accession>
<dbReference type="Pfam" id="PF00903">
    <property type="entry name" value="Glyoxalase"/>
    <property type="match status" value="1"/>
</dbReference>
<dbReference type="KEGG" id="aaxa:NCTC10138_00122"/>
<keyword evidence="3" id="KW-1185">Reference proteome</keyword>
<evidence type="ECO:0000313" key="3">
    <source>
        <dbReference type="Proteomes" id="UP000289841"/>
    </source>
</evidence>
<organism evidence="2 3">
    <name type="scientific">Haploplasma axanthum</name>
    <name type="common">Acholeplasma axanthum</name>
    <dbReference type="NCBI Taxonomy" id="29552"/>
    <lineage>
        <taxon>Bacteria</taxon>
        <taxon>Bacillati</taxon>
        <taxon>Mycoplasmatota</taxon>
        <taxon>Mollicutes</taxon>
        <taxon>Acholeplasmatales</taxon>
        <taxon>Acholeplasmataceae</taxon>
        <taxon>Haploplasma</taxon>
    </lineage>
</organism>
<gene>
    <name evidence="2" type="primary">catE</name>
    <name evidence="2" type="ORF">NCTC10138_00122</name>
</gene>
<dbReference type="AlphaFoldDB" id="A0A449BBU0"/>
<dbReference type="OrthoDB" id="9792626at2"/>
<dbReference type="PROSITE" id="PS51819">
    <property type="entry name" value="VOC"/>
    <property type="match status" value="1"/>
</dbReference>
<dbReference type="InterPro" id="IPR037523">
    <property type="entry name" value="VOC_core"/>
</dbReference>